<dbReference type="SUPFAM" id="SSF140860">
    <property type="entry name" value="Pseudo ankyrin repeat-like"/>
    <property type="match status" value="1"/>
</dbReference>
<evidence type="ECO:0000313" key="1">
    <source>
        <dbReference type="EMBL" id="OCL04061.1"/>
    </source>
</evidence>
<dbReference type="EMBL" id="KV750610">
    <property type="protein sequence ID" value="OCL04061.1"/>
    <property type="molecule type" value="Genomic_DNA"/>
</dbReference>
<sequence>GAASPPLRLKVGKSISYATQSGSLPVLRWWCASGIAFPHEDTVAKLASTHGHVPILDFWRRLRGEKMLFDNQVLVGATKMGHADVLEWWKRSGLRVEYKTCDIEEALEDGVEGERGRAVRRWWARNGLNLGVGTSEWMRTKVLCS</sequence>
<reference evidence="1 2" key="1">
    <citation type="journal article" date="2016" name="Nat. Commun.">
        <title>Ectomycorrhizal ecology is imprinted in the genome of the dominant symbiotic fungus Cenococcum geophilum.</title>
        <authorList>
            <consortium name="DOE Joint Genome Institute"/>
            <person name="Peter M."/>
            <person name="Kohler A."/>
            <person name="Ohm R.A."/>
            <person name="Kuo A."/>
            <person name="Krutzmann J."/>
            <person name="Morin E."/>
            <person name="Arend M."/>
            <person name="Barry K.W."/>
            <person name="Binder M."/>
            <person name="Choi C."/>
            <person name="Clum A."/>
            <person name="Copeland A."/>
            <person name="Grisel N."/>
            <person name="Haridas S."/>
            <person name="Kipfer T."/>
            <person name="LaButti K."/>
            <person name="Lindquist E."/>
            <person name="Lipzen A."/>
            <person name="Maire R."/>
            <person name="Meier B."/>
            <person name="Mihaltcheva S."/>
            <person name="Molinier V."/>
            <person name="Murat C."/>
            <person name="Poggeler S."/>
            <person name="Quandt C.A."/>
            <person name="Sperisen C."/>
            <person name="Tritt A."/>
            <person name="Tisserant E."/>
            <person name="Crous P.W."/>
            <person name="Henrissat B."/>
            <person name="Nehls U."/>
            <person name="Egli S."/>
            <person name="Spatafora J.W."/>
            <person name="Grigoriev I.V."/>
            <person name="Martin F.M."/>
        </authorList>
    </citation>
    <scope>NUCLEOTIDE SEQUENCE [LARGE SCALE GENOMIC DNA]</scope>
    <source>
        <strain evidence="1 2">CBS 207.34</strain>
    </source>
</reference>
<dbReference type="AlphaFoldDB" id="A0A8E2ET18"/>
<evidence type="ECO:0000313" key="2">
    <source>
        <dbReference type="Proteomes" id="UP000250140"/>
    </source>
</evidence>
<keyword evidence="2" id="KW-1185">Reference proteome</keyword>
<organism evidence="1 2">
    <name type="scientific">Glonium stellatum</name>
    <dbReference type="NCBI Taxonomy" id="574774"/>
    <lineage>
        <taxon>Eukaryota</taxon>
        <taxon>Fungi</taxon>
        <taxon>Dikarya</taxon>
        <taxon>Ascomycota</taxon>
        <taxon>Pezizomycotina</taxon>
        <taxon>Dothideomycetes</taxon>
        <taxon>Pleosporomycetidae</taxon>
        <taxon>Gloniales</taxon>
        <taxon>Gloniaceae</taxon>
        <taxon>Glonium</taxon>
    </lineage>
</organism>
<proteinExistence type="predicted"/>
<dbReference type="OrthoDB" id="70387at2759"/>
<name>A0A8E2ET18_9PEZI</name>
<gene>
    <name evidence="1" type="ORF">AOQ84DRAFT_380988</name>
</gene>
<dbReference type="Proteomes" id="UP000250140">
    <property type="component" value="Unassembled WGS sequence"/>
</dbReference>
<feature type="non-terminal residue" evidence="1">
    <location>
        <position position="1"/>
    </location>
</feature>
<accession>A0A8E2ET18</accession>
<protein>
    <submittedName>
        <fullName evidence="1">Uncharacterized protein</fullName>
    </submittedName>
</protein>